<dbReference type="PANTHER" id="PTHR21599">
    <property type="entry name" value="GLYCERATE KINASE"/>
    <property type="match status" value="1"/>
</dbReference>
<protein>
    <recommendedName>
        <fullName evidence="3">Glycerate kinase</fullName>
    </recommendedName>
</protein>
<organism evidence="1 2">
    <name type="scientific">Acidipropionibacterium jensenii</name>
    <dbReference type="NCBI Taxonomy" id="1749"/>
    <lineage>
        <taxon>Bacteria</taxon>
        <taxon>Bacillati</taxon>
        <taxon>Actinomycetota</taxon>
        <taxon>Actinomycetes</taxon>
        <taxon>Propionibacteriales</taxon>
        <taxon>Propionibacteriaceae</taxon>
        <taxon>Acidipropionibacterium</taxon>
    </lineage>
</organism>
<proteinExistence type="predicted"/>
<evidence type="ECO:0008006" key="3">
    <source>
        <dbReference type="Google" id="ProtNLM"/>
    </source>
</evidence>
<dbReference type="RefSeq" id="WP_097799116.1">
    <property type="nucleotide sequence ID" value="NZ_CP025570.1"/>
</dbReference>
<evidence type="ECO:0000313" key="1">
    <source>
        <dbReference type="EMBL" id="AZZ39830.1"/>
    </source>
</evidence>
<dbReference type="Gene3D" id="3.40.50.10350">
    <property type="entry name" value="Glycerate kinase, domain 1"/>
    <property type="match status" value="1"/>
</dbReference>
<dbReference type="KEGG" id="aji:C0Z10_08790"/>
<dbReference type="GO" id="GO:0031388">
    <property type="term" value="P:organic acid phosphorylation"/>
    <property type="evidence" value="ECO:0007669"/>
    <property type="project" value="InterPro"/>
</dbReference>
<sequence>MRVLVATGSWQSQDSPAGLDSAQVGAALARAWARLGDEAAVLPVAPAGQGFADCLNRLTGSRPLSPRWPDAGEDRWTASSAPLGELLRSALESWAPVRPPVLELASAPWRDGGHGMMDALGPMASRLSGMTLVTSVEEADRQLTGLRGLVSTEARSERMDPARMLRLDQVLCDWAAELTGAPQAGTAPGSGAAGGVGMAVSALGGEVTTGSRFLLEAAAAEQSAATADLIVTGVRHLDAMSLTGEVISTVTGLAGRAGVPVIAMAATNEVSERELRASGLEAALALEPGTEPVGRSGAAAITDLAVPVARTWHW</sequence>
<reference evidence="2" key="1">
    <citation type="submission" date="2017-12" db="EMBL/GenBank/DDBJ databases">
        <title>Whole genome sequencing of Acidipropionibacterium jensenii strains JS279 and JS280.</title>
        <authorList>
            <person name="Deptula P."/>
            <person name="Laine P."/>
            <person name="Smolander O.-P."/>
            <person name="Paulin L."/>
            <person name="Auvinen P."/>
            <person name="Varmanen P."/>
        </authorList>
    </citation>
    <scope>NUCLEOTIDE SEQUENCE [LARGE SCALE GENOMIC DNA]</scope>
    <source>
        <strain evidence="2">JS280</strain>
    </source>
</reference>
<dbReference type="EMBL" id="CP025570">
    <property type="protein sequence ID" value="AZZ39830.1"/>
    <property type="molecule type" value="Genomic_DNA"/>
</dbReference>
<dbReference type="InterPro" id="IPR004381">
    <property type="entry name" value="Glycerate_kinase"/>
</dbReference>
<name>A0A3Q9ULI5_9ACTN</name>
<dbReference type="GO" id="GO:0008887">
    <property type="term" value="F:glycerate kinase activity"/>
    <property type="evidence" value="ECO:0007669"/>
    <property type="project" value="InterPro"/>
</dbReference>
<dbReference type="SUPFAM" id="SSF110738">
    <property type="entry name" value="Glycerate kinase I"/>
    <property type="match status" value="1"/>
</dbReference>
<dbReference type="Proteomes" id="UP000285875">
    <property type="component" value="Chromosome"/>
</dbReference>
<dbReference type="AlphaFoldDB" id="A0A3Q9ULI5"/>
<dbReference type="PANTHER" id="PTHR21599:SF0">
    <property type="entry name" value="GLYCERATE KINASE"/>
    <property type="match status" value="1"/>
</dbReference>
<dbReference type="InterPro" id="IPR018197">
    <property type="entry name" value="Glycerate_kinase_RE-like"/>
</dbReference>
<accession>A0A3Q9ULI5</accession>
<evidence type="ECO:0000313" key="2">
    <source>
        <dbReference type="Proteomes" id="UP000285875"/>
    </source>
</evidence>
<gene>
    <name evidence="1" type="ORF">C0Z10_08790</name>
</gene>
<dbReference type="InterPro" id="IPR036129">
    <property type="entry name" value="Glycerate_kinase_sf"/>
</dbReference>
<dbReference type="Pfam" id="PF02595">
    <property type="entry name" value="Gly_kinase"/>
    <property type="match status" value="1"/>
</dbReference>